<feature type="region of interest" description="Disordered" evidence="1">
    <location>
        <begin position="629"/>
        <end position="681"/>
    </location>
</feature>
<dbReference type="InterPro" id="IPR036322">
    <property type="entry name" value="WD40_repeat_dom_sf"/>
</dbReference>
<dbReference type="SUPFAM" id="SSF50978">
    <property type="entry name" value="WD40 repeat-like"/>
    <property type="match status" value="2"/>
</dbReference>
<dbReference type="Proteomes" id="UP000199727">
    <property type="component" value="Unassembled WGS sequence"/>
</dbReference>
<feature type="compositionally biased region" description="Low complexity" evidence="1">
    <location>
        <begin position="629"/>
        <end position="638"/>
    </location>
</feature>
<protein>
    <submittedName>
        <fullName evidence="2">U3 small nucleolar RNA-associated protein 4</fullName>
    </submittedName>
</protein>
<dbReference type="InterPro" id="IPR046351">
    <property type="entry name" value="UTP4"/>
</dbReference>
<dbReference type="GO" id="GO:0030686">
    <property type="term" value="C:90S preribosome"/>
    <property type="evidence" value="ECO:0007669"/>
    <property type="project" value="InterPro"/>
</dbReference>
<dbReference type="GO" id="GO:0034455">
    <property type="term" value="C:t-UTP complex"/>
    <property type="evidence" value="ECO:0007669"/>
    <property type="project" value="TreeGrafter"/>
</dbReference>
<dbReference type="AlphaFoldDB" id="A0A854Q5R9"/>
<comment type="caution">
    <text evidence="2">The sequence shown here is derived from an EMBL/GenBank/DDBJ whole genome shotgun (WGS) entry which is preliminary data.</text>
</comment>
<dbReference type="GO" id="GO:0032040">
    <property type="term" value="C:small-subunit processome"/>
    <property type="evidence" value="ECO:0007669"/>
    <property type="project" value="TreeGrafter"/>
</dbReference>
<dbReference type="GO" id="GO:0000462">
    <property type="term" value="P:maturation of SSU-rRNA from tricistronic rRNA transcript (SSU-rRNA, 5.8S rRNA, LSU-rRNA)"/>
    <property type="evidence" value="ECO:0007669"/>
    <property type="project" value="InterPro"/>
</dbReference>
<name>A0A854Q5R9_CRYNE</name>
<reference evidence="2 3" key="1">
    <citation type="submission" date="2017-06" db="EMBL/GenBank/DDBJ databases">
        <title>Global population genomics of the pathogenic fungus Cryptococcus neoformans var. grubii.</title>
        <authorList>
            <person name="Cuomo C."/>
            <person name="Litvintseva A."/>
            <person name="Chen Y."/>
            <person name="Young S."/>
            <person name="Zeng Q."/>
            <person name="Chapman S."/>
            <person name="Gujja S."/>
            <person name="Saif S."/>
            <person name="Birren B."/>
        </authorList>
    </citation>
    <scope>NUCLEOTIDE SEQUENCE [LARGE SCALE GENOMIC DNA]</scope>
    <source>
        <strain evidence="2 3">Tu259-1</strain>
    </source>
</reference>
<gene>
    <name evidence="2" type="ORF">C361_06417</name>
</gene>
<organism evidence="2 3">
    <name type="scientific">Cryptococcus neoformans Tu259-1</name>
    <dbReference type="NCBI Taxonomy" id="1230072"/>
    <lineage>
        <taxon>Eukaryota</taxon>
        <taxon>Fungi</taxon>
        <taxon>Dikarya</taxon>
        <taxon>Basidiomycota</taxon>
        <taxon>Agaricomycotina</taxon>
        <taxon>Tremellomycetes</taxon>
        <taxon>Tremellales</taxon>
        <taxon>Cryptococcaceae</taxon>
        <taxon>Cryptococcus</taxon>
        <taxon>Cryptococcus neoformans species complex</taxon>
    </lineage>
</organism>
<dbReference type="OrthoDB" id="8883818at2759"/>
<proteinExistence type="predicted"/>
<dbReference type="InterPro" id="IPR001680">
    <property type="entry name" value="WD40_rpt"/>
</dbReference>
<dbReference type="EMBL" id="AMKT01000094">
    <property type="protein sequence ID" value="OXG11849.1"/>
    <property type="molecule type" value="Genomic_DNA"/>
</dbReference>
<evidence type="ECO:0000256" key="1">
    <source>
        <dbReference type="SAM" id="MobiDB-lite"/>
    </source>
</evidence>
<accession>A0A854Q5R9</accession>
<dbReference type="PANTHER" id="PTHR44163:SF1">
    <property type="entry name" value="U3 SMALL NUCLEOLAR RNA-ASSOCIATED PROTEIN 4 HOMOLOG"/>
    <property type="match status" value="1"/>
</dbReference>
<feature type="compositionally biased region" description="Acidic residues" evidence="1">
    <location>
        <begin position="660"/>
        <end position="670"/>
    </location>
</feature>
<dbReference type="GO" id="GO:0003723">
    <property type="term" value="F:RNA binding"/>
    <property type="evidence" value="ECO:0007669"/>
    <property type="project" value="TreeGrafter"/>
</dbReference>
<dbReference type="Gene3D" id="2.130.10.10">
    <property type="entry name" value="YVTN repeat-like/Quinoprotein amine dehydrogenase"/>
    <property type="match status" value="3"/>
</dbReference>
<dbReference type="PANTHER" id="PTHR44163">
    <property type="entry name" value="U3 SMALL NUCLEOLAR RNA-ASSOCIATED PROTEIN 4 HOMOLOG"/>
    <property type="match status" value="1"/>
</dbReference>
<sequence length="970" mass="104882">MSIPLHRIRFYDHTPSPITAIQYTPLPLPAPSSTLSQTPPAHPGDCIIARENGHVEIWKHVSDKQIDSYGNWVLYKTLPPTLTHPTISQLALVIRDPLNCSTPTLNDLRLFTSSSDSGDLVERCLSTGKVLQTYPIPSAPIWSLVVAPTHDLLCLSTTAPNLHFLSIPSPTMFDPSPSLAPPPPHLLRTDALPSRTRTTSIAFGPPTLTQLPDGTAEWHNTTIVTGNSDSSWRIWEIPAPADGSRQGPNRVVLKGRAVVEKVQKAGRGGRKAAGGVGGQKQTIVWSIGILPDGTVATTDSLGSLIFWDPLSLAQRQHFRAHKADAMCLAIGPGGSTVFTSGPDQRVCQFVRSQAPGGEWVMVSAKRLHAHDVRALAVWPPYAPVPITTDTKHGINTVGGGIAPVLASGGWDMSPTFTPASHPSSSPFPSPLARPSQSQTLLTFESTHPRRMGYLSSGLLSSSSPITFSPSARLVVGKRDRGVGIWRVHPNENGWEKLLEMELRLRTTIIATTISEHGKYLAVSDLYETKLFKLVPTSSGLKPTRLPLLPTLLSSPLLHHLNTQLTTQGCGSTSMVFTPDGGRVVLGLVTGQVLIIELVEDEENVGVEVVKCFERKERVVRGRVIKGKDVNGTGVNGNNAASDVDVSMEEEAEEQKSNSDSESESESESESDSPSTFHSNGIHKQTQNEWISILAVSEDGQWLGVADLEGRVEVFNLDGLQLHSTLPTLPHPPTTLSFPSLPSSSPYLAILSPTNTLSLYNLDQRRFVPLPSLGKGELEKFGNVLGKMQTPVMGMIWRPSRFSHPVGPRGDGEGKALLWGTDYLVTLRVTKDMLHLIPNVNGELASMPNHSASTTNISSINGKGGESKNSRKKRAREARQAKASHGQGEEGGTGVGRDLGEKKEEYYKIIGDRFKSILSVGWLAGSHQQQSQQGDERGDEGELEVGVVERPWGDFVAELPGVFWSGSYGSS</sequence>
<evidence type="ECO:0000313" key="3">
    <source>
        <dbReference type="Proteomes" id="UP000199727"/>
    </source>
</evidence>
<feature type="compositionally biased region" description="Polar residues" evidence="1">
    <location>
        <begin position="847"/>
        <end position="860"/>
    </location>
</feature>
<evidence type="ECO:0000313" key="2">
    <source>
        <dbReference type="EMBL" id="OXG11849.1"/>
    </source>
</evidence>
<dbReference type="InterPro" id="IPR015943">
    <property type="entry name" value="WD40/YVTN_repeat-like_dom_sf"/>
</dbReference>
<dbReference type="SMART" id="SM00320">
    <property type="entry name" value="WD40"/>
    <property type="match status" value="4"/>
</dbReference>
<feature type="region of interest" description="Disordered" evidence="1">
    <location>
        <begin position="842"/>
        <end position="897"/>
    </location>
</feature>